<dbReference type="CDD" id="cd06170">
    <property type="entry name" value="LuxR_C_like"/>
    <property type="match status" value="1"/>
</dbReference>
<dbReference type="RefSeq" id="WP_166289476.1">
    <property type="nucleotide sequence ID" value="NZ_CP049863.1"/>
</dbReference>
<dbReference type="KEGG" id="lvi:G7068_04460"/>
<dbReference type="AlphaFoldDB" id="A0A6G7XDU7"/>
<dbReference type="SUPFAM" id="SSF46894">
    <property type="entry name" value="C-terminal effector domain of the bipartite response regulators"/>
    <property type="match status" value="1"/>
</dbReference>
<dbReference type="GO" id="GO:0003677">
    <property type="term" value="F:DNA binding"/>
    <property type="evidence" value="ECO:0007669"/>
    <property type="project" value="UniProtKB-KW"/>
</dbReference>
<dbReference type="PRINTS" id="PR00038">
    <property type="entry name" value="HTHLUXR"/>
</dbReference>
<evidence type="ECO:0000256" key="1">
    <source>
        <dbReference type="ARBA" id="ARBA00023015"/>
    </source>
</evidence>
<evidence type="ECO:0000256" key="3">
    <source>
        <dbReference type="ARBA" id="ARBA00023163"/>
    </source>
</evidence>
<reference evidence="5 6" key="1">
    <citation type="submission" date="2020-03" db="EMBL/GenBank/DDBJ databases">
        <title>Leucobacter sp. nov., isolated from beetles.</title>
        <authorList>
            <person name="Hyun D.-W."/>
            <person name="Bae J.-W."/>
        </authorList>
    </citation>
    <scope>NUCLEOTIDE SEQUENCE [LARGE SCALE GENOMIC DNA]</scope>
    <source>
        <strain evidence="5 6">HDW9C</strain>
    </source>
</reference>
<dbReference type="EMBL" id="CP049863">
    <property type="protein sequence ID" value="QIK62541.1"/>
    <property type="molecule type" value="Genomic_DNA"/>
</dbReference>
<dbReference type="SUPFAM" id="SSF55781">
    <property type="entry name" value="GAF domain-like"/>
    <property type="match status" value="1"/>
</dbReference>
<protein>
    <recommendedName>
        <fullName evidence="4">HTH luxR-type domain-containing protein</fullName>
    </recommendedName>
</protein>
<evidence type="ECO:0000259" key="4">
    <source>
        <dbReference type="PROSITE" id="PS50043"/>
    </source>
</evidence>
<dbReference type="GO" id="GO:0006355">
    <property type="term" value="P:regulation of DNA-templated transcription"/>
    <property type="evidence" value="ECO:0007669"/>
    <property type="project" value="InterPro"/>
</dbReference>
<keyword evidence="3" id="KW-0804">Transcription</keyword>
<dbReference type="PANTHER" id="PTHR43214:SF42">
    <property type="entry name" value="TRANSCRIPTIONAL REGULATORY PROTEIN DESR"/>
    <property type="match status" value="1"/>
</dbReference>
<keyword evidence="1" id="KW-0805">Transcription regulation</keyword>
<evidence type="ECO:0000256" key="2">
    <source>
        <dbReference type="ARBA" id="ARBA00023125"/>
    </source>
</evidence>
<feature type="domain" description="HTH luxR-type" evidence="4">
    <location>
        <begin position="221"/>
        <end position="286"/>
    </location>
</feature>
<dbReference type="PANTHER" id="PTHR43214">
    <property type="entry name" value="TWO-COMPONENT RESPONSE REGULATOR"/>
    <property type="match status" value="1"/>
</dbReference>
<sequence length="289" mass="30565">MKQDTMTAEQSSLDAAVQSFARATGFDVAFGGFENRGVATVTSLFGNHTQSLSGLEVAVGLGLGGRAMRESRPRLTSDYARSSKITHDYDTQVLTEGIRMLFAVPVIVDGCVRAVLYGGSRTPSAPGNALVNSASAVTGLFARDIRVHDEVNRRLAAMPTRVVEHREMPATTLEELRESYAELRGISAEVSDPALRAKLAALEHRLARISSGSGSQTTVDAETEGVQLSPRELDVLAHVALGGSNVEIGQTLGLTEATIKSYLKTATTKLGCSSRHAAVTAARKAGLLP</sequence>
<name>A0A6G7XDU7_9MICO</name>
<dbReference type="Proteomes" id="UP000502677">
    <property type="component" value="Chromosome"/>
</dbReference>
<dbReference type="InterPro" id="IPR029016">
    <property type="entry name" value="GAF-like_dom_sf"/>
</dbReference>
<dbReference type="InterPro" id="IPR039420">
    <property type="entry name" value="WalR-like"/>
</dbReference>
<evidence type="ECO:0000313" key="5">
    <source>
        <dbReference type="EMBL" id="QIK62541.1"/>
    </source>
</evidence>
<keyword evidence="2" id="KW-0238">DNA-binding</keyword>
<accession>A0A6G7XDU7</accession>
<dbReference type="Gene3D" id="1.10.10.10">
    <property type="entry name" value="Winged helix-like DNA-binding domain superfamily/Winged helix DNA-binding domain"/>
    <property type="match status" value="1"/>
</dbReference>
<dbReference type="InterPro" id="IPR016032">
    <property type="entry name" value="Sig_transdc_resp-reg_C-effctor"/>
</dbReference>
<dbReference type="PROSITE" id="PS50043">
    <property type="entry name" value="HTH_LUXR_2"/>
    <property type="match status" value="1"/>
</dbReference>
<dbReference type="SMART" id="SM00421">
    <property type="entry name" value="HTH_LUXR"/>
    <property type="match status" value="1"/>
</dbReference>
<gene>
    <name evidence="5" type="ORF">G7068_04460</name>
</gene>
<dbReference type="InterPro" id="IPR036388">
    <property type="entry name" value="WH-like_DNA-bd_sf"/>
</dbReference>
<proteinExistence type="predicted"/>
<dbReference type="Pfam" id="PF00196">
    <property type="entry name" value="GerE"/>
    <property type="match status" value="1"/>
</dbReference>
<evidence type="ECO:0000313" key="6">
    <source>
        <dbReference type="Proteomes" id="UP000502677"/>
    </source>
</evidence>
<keyword evidence="6" id="KW-1185">Reference proteome</keyword>
<organism evidence="5 6">
    <name type="scientific">Leucobacter viscericola</name>
    <dbReference type="NCBI Taxonomy" id="2714935"/>
    <lineage>
        <taxon>Bacteria</taxon>
        <taxon>Bacillati</taxon>
        <taxon>Actinomycetota</taxon>
        <taxon>Actinomycetes</taxon>
        <taxon>Micrococcales</taxon>
        <taxon>Microbacteriaceae</taxon>
        <taxon>Leucobacter</taxon>
    </lineage>
</organism>
<dbReference type="Gene3D" id="3.30.450.40">
    <property type="match status" value="1"/>
</dbReference>
<dbReference type="InterPro" id="IPR000792">
    <property type="entry name" value="Tscrpt_reg_LuxR_C"/>
</dbReference>